<dbReference type="Proteomes" id="UP000838878">
    <property type="component" value="Chromosome 3"/>
</dbReference>
<dbReference type="GO" id="GO:0005886">
    <property type="term" value="C:plasma membrane"/>
    <property type="evidence" value="ECO:0007669"/>
    <property type="project" value="UniProtKB-SubCell"/>
</dbReference>
<evidence type="ECO:0000256" key="5">
    <source>
        <dbReference type="ARBA" id="ARBA00022729"/>
    </source>
</evidence>
<name>A0A8J9VAL2_9NEOP</name>
<protein>
    <recommendedName>
        <fullName evidence="16">Glypican-6</fullName>
    </recommendedName>
</protein>
<keyword evidence="7 12" id="KW-0472">Membrane</keyword>
<comment type="similarity">
    <text evidence="2 11">Belongs to the glypican family.</text>
</comment>
<sequence>MAVNVCYCVKLSPNKKSIFGLSMRSQILYLVLFAGFLAVASAADTEVSCANVRSIFEKKGMLSMVDIQEQPNSDAGELCLNKGCCGAGARTRLTLQARSQLEAALRSELNKLADILSSKAKRFDEFFRKLLQLSRQEFHAMFKRTYGMIYEQHSYVFEQLFEELERYYTRGDKDFDEMMDSFFSILYQKMFTVLNSQYSFDEKYLKCVSEHMRDIKPFEDVPSKLSVQLRRAFVATRTFHKALRAGADVVKNMMQVGVSQECVTAWARLRYCGTCSGQQQPACSRYCHNVIKGCLPAHADLGEQWDAYVDAVEKVADRLLGPFNIAMVVEPIDIKISEAIMSFQERNQEISQKIFSGCGKPILGGGGSTGPFFTSDRSRRFARSIPDFDWNHKSNDVDDFEIEASFESLINDDPLLVGLKSPDGIRKATEEMAEQSKLRERFLQYMRGQIKLDEYEEHERRKRDADPEPAPGGAEIDFKSYEFDGKRGSKKKKPINKAEDNYGGESGPALERLVRETRSRIRASRRYWVHLPAVLCASTSVTSTPCFNGSHVASYTSIAAGDGSPALASNPEVRAAAAPAPAPPALDALRSYTAKLKDAYNGVEVQWKDSAEELQAAAASVSEFSDAGSGSGSGDDAYDTDDLPTDDEDRNEDDYPEGSGDSRFVAGTTSVDIDRPVSEVPMRTNVPEVPIAPKNIEPVEKEPEPELPVETDLPDQRVPDLTDPVRPTEQPVAASADRPSLQKALFTYALPVVCAWFGTIVTDLF</sequence>
<feature type="compositionally biased region" description="Basic and acidic residues" evidence="13">
    <location>
        <begin position="476"/>
        <end position="487"/>
    </location>
</feature>
<comment type="subcellular location">
    <subcellularLocation>
        <location evidence="1 12">Cell membrane</location>
        <topology evidence="1 12">Lipid-anchor</topology>
        <topology evidence="1 12">GPI-anchor</topology>
    </subcellularLocation>
</comment>
<dbReference type="GO" id="GO:1905475">
    <property type="term" value="P:regulation of protein localization to membrane"/>
    <property type="evidence" value="ECO:0007669"/>
    <property type="project" value="TreeGrafter"/>
</dbReference>
<evidence type="ECO:0000256" key="10">
    <source>
        <dbReference type="ARBA" id="ARBA00023288"/>
    </source>
</evidence>
<evidence type="ECO:0000313" key="14">
    <source>
        <dbReference type="EMBL" id="CAH0722975.1"/>
    </source>
</evidence>
<evidence type="ECO:0000256" key="3">
    <source>
        <dbReference type="ARBA" id="ARBA00022475"/>
    </source>
</evidence>
<keyword evidence="3" id="KW-1003">Cell membrane</keyword>
<keyword evidence="4 12" id="KW-0336">GPI-anchor</keyword>
<keyword evidence="8" id="KW-0325">Glycoprotein</keyword>
<dbReference type="PANTHER" id="PTHR10822">
    <property type="entry name" value="GLYPICAN"/>
    <property type="match status" value="1"/>
</dbReference>
<feature type="non-terminal residue" evidence="14">
    <location>
        <position position="765"/>
    </location>
</feature>
<keyword evidence="5" id="KW-0732">Signal</keyword>
<proteinExistence type="inferred from homology"/>
<feature type="region of interest" description="Disordered" evidence="13">
    <location>
        <begin position="694"/>
        <end position="737"/>
    </location>
</feature>
<evidence type="ECO:0000256" key="11">
    <source>
        <dbReference type="RuleBase" id="RU003518"/>
    </source>
</evidence>
<dbReference type="EMBL" id="OV170223">
    <property type="protein sequence ID" value="CAH0722975.1"/>
    <property type="molecule type" value="Genomic_DNA"/>
</dbReference>
<feature type="region of interest" description="Disordered" evidence="13">
    <location>
        <begin position="456"/>
        <end position="504"/>
    </location>
</feature>
<dbReference type="OrthoDB" id="10010764at2759"/>
<evidence type="ECO:0000256" key="2">
    <source>
        <dbReference type="ARBA" id="ARBA00010260"/>
    </source>
</evidence>
<feature type="region of interest" description="Disordered" evidence="13">
    <location>
        <begin position="619"/>
        <end position="672"/>
    </location>
</feature>
<evidence type="ECO:0000313" key="15">
    <source>
        <dbReference type="Proteomes" id="UP000838878"/>
    </source>
</evidence>
<dbReference type="GO" id="GO:0016477">
    <property type="term" value="P:cell migration"/>
    <property type="evidence" value="ECO:0007669"/>
    <property type="project" value="TreeGrafter"/>
</dbReference>
<evidence type="ECO:0000256" key="6">
    <source>
        <dbReference type="ARBA" id="ARBA00022974"/>
    </source>
</evidence>
<evidence type="ECO:0008006" key="16">
    <source>
        <dbReference type="Google" id="ProtNLM"/>
    </source>
</evidence>
<evidence type="ECO:0000256" key="7">
    <source>
        <dbReference type="ARBA" id="ARBA00023136"/>
    </source>
</evidence>
<reference evidence="14" key="1">
    <citation type="submission" date="2021-12" db="EMBL/GenBank/DDBJ databases">
        <authorList>
            <person name="Martin H S."/>
        </authorList>
    </citation>
    <scope>NUCLEOTIDE SEQUENCE</scope>
</reference>
<dbReference type="InterPro" id="IPR001863">
    <property type="entry name" value="Glypican"/>
</dbReference>
<dbReference type="GO" id="GO:0098552">
    <property type="term" value="C:side of membrane"/>
    <property type="evidence" value="ECO:0007669"/>
    <property type="project" value="UniProtKB-KW"/>
</dbReference>
<organism evidence="14 15">
    <name type="scientific">Brenthis ino</name>
    <name type="common">lesser marbled fritillary</name>
    <dbReference type="NCBI Taxonomy" id="405034"/>
    <lineage>
        <taxon>Eukaryota</taxon>
        <taxon>Metazoa</taxon>
        <taxon>Ecdysozoa</taxon>
        <taxon>Arthropoda</taxon>
        <taxon>Hexapoda</taxon>
        <taxon>Insecta</taxon>
        <taxon>Pterygota</taxon>
        <taxon>Neoptera</taxon>
        <taxon>Endopterygota</taxon>
        <taxon>Lepidoptera</taxon>
        <taxon>Glossata</taxon>
        <taxon>Ditrysia</taxon>
        <taxon>Papilionoidea</taxon>
        <taxon>Nymphalidae</taxon>
        <taxon>Heliconiinae</taxon>
        <taxon>Argynnini</taxon>
        <taxon>Brenthis</taxon>
    </lineage>
</organism>
<accession>A0A8J9VAL2</accession>
<keyword evidence="10 12" id="KW-0449">Lipoprotein</keyword>
<evidence type="ECO:0000256" key="8">
    <source>
        <dbReference type="ARBA" id="ARBA00023180"/>
    </source>
</evidence>
<keyword evidence="9 12" id="KW-0357">Heparan sulfate</keyword>
<feature type="compositionally biased region" description="Basic and acidic residues" evidence="13">
    <location>
        <begin position="456"/>
        <end position="466"/>
    </location>
</feature>
<evidence type="ECO:0000256" key="4">
    <source>
        <dbReference type="ARBA" id="ARBA00022622"/>
    </source>
</evidence>
<dbReference type="GO" id="GO:0045202">
    <property type="term" value="C:synapse"/>
    <property type="evidence" value="ECO:0007669"/>
    <property type="project" value="TreeGrafter"/>
</dbReference>
<evidence type="ECO:0000256" key="9">
    <source>
        <dbReference type="ARBA" id="ARBA00023207"/>
    </source>
</evidence>
<dbReference type="GO" id="GO:0009966">
    <property type="term" value="P:regulation of signal transduction"/>
    <property type="evidence" value="ECO:0007669"/>
    <property type="project" value="InterPro"/>
</dbReference>
<evidence type="ECO:0000256" key="12">
    <source>
        <dbReference type="RuleBase" id="RU003519"/>
    </source>
</evidence>
<dbReference type="PANTHER" id="PTHR10822:SF30">
    <property type="entry name" value="DALLY-LIKE, ISOFORM A"/>
    <property type="match status" value="1"/>
</dbReference>
<dbReference type="GO" id="GO:0009986">
    <property type="term" value="C:cell surface"/>
    <property type="evidence" value="ECO:0007669"/>
    <property type="project" value="TreeGrafter"/>
</dbReference>
<evidence type="ECO:0000256" key="13">
    <source>
        <dbReference type="SAM" id="MobiDB-lite"/>
    </source>
</evidence>
<dbReference type="AlphaFoldDB" id="A0A8J9VAL2"/>
<keyword evidence="6 12" id="KW-0654">Proteoglycan</keyword>
<gene>
    <name evidence="14" type="ORF">BINO364_LOCUS8855</name>
</gene>
<dbReference type="GO" id="GO:0005576">
    <property type="term" value="C:extracellular region"/>
    <property type="evidence" value="ECO:0007669"/>
    <property type="project" value="TreeGrafter"/>
</dbReference>
<dbReference type="Pfam" id="PF01153">
    <property type="entry name" value="Glypican"/>
    <property type="match status" value="2"/>
</dbReference>
<comment type="function">
    <text evidence="12">Cell surface proteoglycan.</text>
</comment>
<feature type="compositionally biased region" description="Acidic residues" evidence="13">
    <location>
        <begin position="636"/>
        <end position="656"/>
    </location>
</feature>
<keyword evidence="15" id="KW-1185">Reference proteome</keyword>
<evidence type="ECO:0000256" key="1">
    <source>
        <dbReference type="ARBA" id="ARBA00004609"/>
    </source>
</evidence>